<feature type="transmembrane region" description="Helical" evidence="9">
    <location>
        <begin position="12"/>
        <end position="41"/>
    </location>
</feature>
<keyword evidence="2" id="KW-0813">Transport</keyword>
<reference evidence="10" key="1">
    <citation type="journal article" date="2021" name="Environ. Microbiol.">
        <title>Cryptic niche differentiation of novel sediment ecotypes of Rugeria pomeroyi correlates with nitrate respiration.</title>
        <authorList>
            <person name="Lin X."/>
            <person name="McNichol J."/>
            <person name="Chu X."/>
            <person name="Qian Y."/>
            <person name="Luo H."/>
        </authorList>
    </citation>
    <scope>NUCLEOTIDE SEQUENCE</scope>
    <source>
        <strain evidence="10">SZCCDBB064</strain>
    </source>
</reference>
<protein>
    <submittedName>
        <fullName evidence="10">Bestrophin family protein</fullName>
    </submittedName>
</protein>
<dbReference type="Pfam" id="PF25539">
    <property type="entry name" value="Bestrophin_2"/>
    <property type="match status" value="1"/>
</dbReference>
<dbReference type="GO" id="GO:0005886">
    <property type="term" value="C:plasma membrane"/>
    <property type="evidence" value="ECO:0007669"/>
    <property type="project" value="UniProtKB-SubCell"/>
</dbReference>
<dbReference type="PANTHER" id="PTHR33281:SF19">
    <property type="entry name" value="VOLTAGE-DEPENDENT ANION CHANNEL-FORMING PROTEIN YNEE"/>
    <property type="match status" value="1"/>
</dbReference>
<comment type="caution">
    <text evidence="10">The sequence shown here is derived from an EMBL/GenBank/DDBJ whole genome shotgun (WGS) entry which is preliminary data.</text>
</comment>
<dbReference type="EMBL" id="JAGQAF010000019">
    <property type="protein sequence ID" value="MCE8540038.1"/>
    <property type="molecule type" value="Genomic_DNA"/>
</dbReference>
<dbReference type="InterPro" id="IPR044669">
    <property type="entry name" value="YneE/VCCN1/2-like"/>
</dbReference>
<evidence type="ECO:0000256" key="2">
    <source>
        <dbReference type="ARBA" id="ARBA00022448"/>
    </source>
</evidence>
<comment type="subcellular location">
    <subcellularLocation>
        <location evidence="1">Cell membrane</location>
        <topology evidence="1">Multi-pass membrane protein</topology>
    </subcellularLocation>
</comment>
<evidence type="ECO:0000256" key="6">
    <source>
        <dbReference type="ARBA" id="ARBA00023065"/>
    </source>
</evidence>
<dbReference type="AlphaFoldDB" id="A0A9Q3WRH4"/>
<keyword evidence="4 9" id="KW-0812">Transmembrane</keyword>
<evidence type="ECO:0000256" key="8">
    <source>
        <dbReference type="ARBA" id="ARBA00034708"/>
    </source>
</evidence>
<feature type="transmembrane region" description="Helical" evidence="9">
    <location>
        <begin position="207"/>
        <end position="228"/>
    </location>
</feature>
<keyword evidence="6" id="KW-0406">Ion transport</keyword>
<keyword evidence="3" id="KW-1003">Cell membrane</keyword>
<evidence type="ECO:0000256" key="7">
    <source>
        <dbReference type="ARBA" id="ARBA00023136"/>
    </source>
</evidence>
<organism evidence="10 11">
    <name type="scientific">Ruegeria pomeroyi</name>
    <dbReference type="NCBI Taxonomy" id="89184"/>
    <lineage>
        <taxon>Bacteria</taxon>
        <taxon>Pseudomonadati</taxon>
        <taxon>Pseudomonadota</taxon>
        <taxon>Alphaproteobacteria</taxon>
        <taxon>Rhodobacterales</taxon>
        <taxon>Roseobacteraceae</taxon>
        <taxon>Ruegeria</taxon>
    </lineage>
</organism>
<evidence type="ECO:0000256" key="5">
    <source>
        <dbReference type="ARBA" id="ARBA00022989"/>
    </source>
</evidence>
<feature type="transmembrane region" description="Helical" evidence="9">
    <location>
        <begin position="234"/>
        <end position="253"/>
    </location>
</feature>
<dbReference type="GO" id="GO:0005254">
    <property type="term" value="F:chloride channel activity"/>
    <property type="evidence" value="ECO:0007669"/>
    <property type="project" value="InterPro"/>
</dbReference>
<dbReference type="Proteomes" id="UP000813672">
    <property type="component" value="Unassembled WGS sequence"/>
</dbReference>
<sequence length="301" mass="33841">MIVRDTPRRREIFLILSGSVVPRILPNIIGSALWALLVLVLHRYVVAMPQISIAAMGVFGLSLSLFLGFRNNAAYERWWEARRIWGRMVSDVRSLAQELRIFAGKGADEEFILARILAFHHLHRAQLRGDEVSETLNHWVGAEAAEVLMRNANPPNAALQDIATRLHEMAEDGRINGFGQRALAERLAAFPIAQAGNERLLTTPLPFVYSLLVWRTTYLYCLLLPFALLDDAGWFEPLVAAVVAYVFFGFAEVTHELEHPFRKQANSVPLSAMCRVMEISVCNALGRDVPPKLEPVNYVLD</sequence>
<evidence type="ECO:0000313" key="10">
    <source>
        <dbReference type="EMBL" id="MCE8540038.1"/>
    </source>
</evidence>
<dbReference type="PANTHER" id="PTHR33281">
    <property type="entry name" value="UPF0187 PROTEIN YNEE"/>
    <property type="match status" value="1"/>
</dbReference>
<accession>A0A9Q3WRH4</accession>
<keyword evidence="5 9" id="KW-1133">Transmembrane helix</keyword>
<evidence type="ECO:0000256" key="3">
    <source>
        <dbReference type="ARBA" id="ARBA00022475"/>
    </source>
</evidence>
<evidence type="ECO:0000313" key="11">
    <source>
        <dbReference type="Proteomes" id="UP000813672"/>
    </source>
</evidence>
<proteinExistence type="inferred from homology"/>
<comment type="similarity">
    <text evidence="8">Belongs to the anion channel-forming bestrophin (TC 1.A.46) family.</text>
</comment>
<name>A0A9Q3WRH4_9RHOB</name>
<evidence type="ECO:0000256" key="4">
    <source>
        <dbReference type="ARBA" id="ARBA00022692"/>
    </source>
</evidence>
<evidence type="ECO:0000256" key="1">
    <source>
        <dbReference type="ARBA" id="ARBA00004651"/>
    </source>
</evidence>
<evidence type="ECO:0000256" key="9">
    <source>
        <dbReference type="SAM" id="Phobius"/>
    </source>
</evidence>
<gene>
    <name evidence="10" type="ORF">KBY27_21460</name>
</gene>
<keyword evidence="7 9" id="KW-0472">Membrane</keyword>
<feature type="transmembrane region" description="Helical" evidence="9">
    <location>
        <begin position="47"/>
        <end position="69"/>
    </location>
</feature>